<evidence type="ECO:0000259" key="7">
    <source>
        <dbReference type="Pfam" id="PF13244"/>
    </source>
</evidence>
<evidence type="ECO:0000256" key="5">
    <source>
        <dbReference type="ARBA" id="ARBA00023136"/>
    </source>
</evidence>
<organism evidence="8 9">
    <name type="scientific">Fusibacter tunisiensis</name>
    <dbReference type="NCBI Taxonomy" id="1008308"/>
    <lineage>
        <taxon>Bacteria</taxon>
        <taxon>Bacillati</taxon>
        <taxon>Bacillota</taxon>
        <taxon>Clostridia</taxon>
        <taxon>Eubacteriales</taxon>
        <taxon>Eubacteriales Family XII. Incertae Sedis</taxon>
        <taxon>Fusibacter</taxon>
    </lineage>
</organism>
<evidence type="ECO:0000256" key="4">
    <source>
        <dbReference type="ARBA" id="ARBA00022989"/>
    </source>
</evidence>
<comment type="caution">
    <text evidence="8">The sequence shown here is derived from an EMBL/GenBank/DDBJ whole genome shotgun (WGS) entry which is preliminary data.</text>
</comment>
<feature type="transmembrane region" description="Helical" evidence="6">
    <location>
        <begin position="25"/>
        <end position="43"/>
    </location>
</feature>
<dbReference type="RefSeq" id="WP_204664415.1">
    <property type="nucleotide sequence ID" value="NZ_JAFBDT010000014.1"/>
</dbReference>
<dbReference type="EMBL" id="JAFBDT010000014">
    <property type="protein sequence ID" value="MBM7562216.1"/>
    <property type="molecule type" value="Genomic_DNA"/>
</dbReference>
<dbReference type="Pfam" id="PF13244">
    <property type="entry name" value="MbhD"/>
    <property type="match status" value="1"/>
</dbReference>
<evidence type="ECO:0000256" key="3">
    <source>
        <dbReference type="ARBA" id="ARBA00022692"/>
    </source>
</evidence>
<reference evidence="8 9" key="1">
    <citation type="submission" date="2021-01" db="EMBL/GenBank/DDBJ databases">
        <title>Genomic Encyclopedia of Type Strains, Phase IV (KMG-IV): sequencing the most valuable type-strain genomes for metagenomic binning, comparative biology and taxonomic classification.</title>
        <authorList>
            <person name="Goeker M."/>
        </authorList>
    </citation>
    <scope>NUCLEOTIDE SEQUENCE [LARGE SCALE GENOMIC DNA]</scope>
    <source>
        <strain evidence="8 9">DSM 24436</strain>
    </source>
</reference>
<evidence type="ECO:0000256" key="1">
    <source>
        <dbReference type="ARBA" id="ARBA00004651"/>
    </source>
</evidence>
<dbReference type="InterPro" id="IPR025383">
    <property type="entry name" value="MrpA_C/MbhD"/>
</dbReference>
<keyword evidence="2" id="KW-1003">Cell membrane</keyword>
<accession>A0ABS2MS34</accession>
<keyword evidence="4 6" id="KW-1133">Transmembrane helix</keyword>
<keyword evidence="9" id="KW-1185">Reference proteome</keyword>
<feature type="domain" description="MrpA C-terminal/MbhD" evidence="7">
    <location>
        <begin position="7"/>
        <end position="71"/>
    </location>
</feature>
<protein>
    <submittedName>
        <fullName evidence="8">MnhB-related membrane protein</fullName>
    </submittedName>
</protein>
<evidence type="ECO:0000256" key="6">
    <source>
        <dbReference type="SAM" id="Phobius"/>
    </source>
</evidence>
<proteinExistence type="predicted"/>
<sequence length="184" mass="21455">MLELTLILLIILAIAAMQTRSMRNAVIYLGVFSLAISFVYLALNAPDVAIAEAVIGSTIATILYLVALQKYKIFTIYYRLQDAEIKDEHFYASYKMQLVKSLEKFCTKQELEAQIIYTHEQLADILIKHQYALIVEEHDDFFSIYAHHENYMLDKLEVFLEHEPPFKLPFRIIKLEEMESEVIE</sequence>
<keyword evidence="3 6" id="KW-0812">Transmembrane</keyword>
<comment type="subcellular location">
    <subcellularLocation>
        <location evidence="1">Cell membrane</location>
        <topology evidence="1">Multi-pass membrane protein</topology>
    </subcellularLocation>
</comment>
<feature type="transmembrane region" description="Helical" evidence="6">
    <location>
        <begin position="50"/>
        <end position="68"/>
    </location>
</feature>
<keyword evidence="5 6" id="KW-0472">Membrane</keyword>
<evidence type="ECO:0000256" key="2">
    <source>
        <dbReference type="ARBA" id="ARBA00022475"/>
    </source>
</evidence>
<evidence type="ECO:0000313" key="8">
    <source>
        <dbReference type="EMBL" id="MBM7562216.1"/>
    </source>
</evidence>
<evidence type="ECO:0000313" key="9">
    <source>
        <dbReference type="Proteomes" id="UP000767854"/>
    </source>
</evidence>
<name>A0ABS2MS34_9FIRM</name>
<gene>
    <name evidence="8" type="ORF">JOC49_001759</name>
</gene>
<dbReference type="Proteomes" id="UP000767854">
    <property type="component" value="Unassembled WGS sequence"/>
</dbReference>